<gene>
    <name evidence="2" type="ORF">MES5069_460013</name>
</gene>
<organism evidence="2 3">
    <name type="scientific">Mesorhizobium escarrei</name>
    <dbReference type="NCBI Taxonomy" id="666018"/>
    <lineage>
        <taxon>Bacteria</taxon>
        <taxon>Pseudomonadati</taxon>
        <taxon>Pseudomonadota</taxon>
        <taxon>Alphaproteobacteria</taxon>
        <taxon>Hyphomicrobiales</taxon>
        <taxon>Phyllobacteriaceae</taxon>
        <taxon>Mesorhizobium</taxon>
    </lineage>
</organism>
<evidence type="ECO:0000259" key="1">
    <source>
        <dbReference type="PROSITE" id="PS50994"/>
    </source>
</evidence>
<feature type="domain" description="Integrase catalytic" evidence="1">
    <location>
        <begin position="1"/>
        <end position="62"/>
    </location>
</feature>
<dbReference type="EMBL" id="CAKXZT010000142">
    <property type="protein sequence ID" value="CAH2405194.1"/>
    <property type="molecule type" value="Genomic_DNA"/>
</dbReference>
<name>A0ABN8K7X5_9HYPH</name>
<dbReference type="Proteomes" id="UP001153050">
    <property type="component" value="Unassembled WGS sequence"/>
</dbReference>
<evidence type="ECO:0000313" key="2">
    <source>
        <dbReference type="EMBL" id="CAH2405194.1"/>
    </source>
</evidence>
<protein>
    <recommendedName>
        <fullName evidence="1">Integrase catalytic domain-containing protein</fullName>
    </recommendedName>
</protein>
<sequence>MFLNETVRDYCRDGGIEFTRCRPYRKNDQAFVEQKNGAVVRRIVGYRRLEGLEAAAGLAQLY</sequence>
<comment type="caution">
    <text evidence="2">The sequence shown here is derived from an EMBL/GenBank/DDBJ whole genome shotgun (WGS) entry which is preliminary data.</text>
</comment>
<dbReference type="InterPro" id="IPR001584">
    <property type="entry name" value="Integrase_cat-core"/>
</dbReference>
<dbReference type="PROSITE" id="PS50994">
    <property type="entry name" value="INTEGRASE"/>
    <property type="match status" value="1"/>
</dbReference>
<proteinExistence type="predicted"/>
<keyword evidence="3" id="KW-1185">Reference proteome</keyword>
<reference evidence="2 3" key="1">
    <citation type="submission" date="2022-03" db="EMBL/GenBank/DDBJ databases">
        <authorList>
            <person name="Brunel B."/>
        </authorList>
    </citation>
    <scope>NUCLEOTIDE SEQUENCE [LARGE SCALE GENOMIC DNA]</scope>
    <source>
        <strain evidence="2">STM5069sample</strain>
    </source>
</reference>
<accession>A0ABN8K7X5</accession>
<dbReference type="InterPro" id="IPR012337">
    <property type="entry name" value="RNaseH-like_sf"/>
</dbReference>
<dbReference type="SUPFAM" id="SSF53098">
    <property type="entry name" value="Ribonuclease H-like"/>
    <property type="match status" value="1"/>
</dbReference>
<evidence type="ECO:0000313" key="3">
    <source>
        <dbReference type="Proteomes" id="UP001153050"/>
    </source>
</evidence>